<dbReference type="AlphaFoldDB" id="A0A7T0LIR2"/>
<dbReference type="InterPro" id="IPR025241">
    <property type="entry name" value="DUF4190"/>
</dbReference>
<keyword evidence="2" id="KW-0472">Membrane</keyword>
<feature type="region of interest" description="Disordered" evidence="1">
    <location>
        <begin position="1"/>
        <end position="33"/>
    </location>
</feature>
<evidence type="ECO:0000259" key="3">
    <source>
        <dbReference type="Pfam" id="PF13828"/>
    </source>
</evidence>
<gene>
    <name evidence="4" type="ORF">ID810_06685</name>
</gene>
<evidence type="ECO:0000313" key="5">
    <source>
        <dbReference type="Proteomes" id="UP000594637"/>
    </source>
</evidence>
<feature type="transmembrane region" description="Helical" evidence="2">
    <location>
        <begin position="86"/>
        <end position="110"/>
    </location>
</feature>
<proteinExistence type="predicted"/>
<evidence type="ECO:0000313" key="4">
    <source>
        <dbReference type="EMBL" id="QPL04501.1"/>
    </source>
</evidence>
<reference evidence="4 5" key="1">
    <citation type="submission" date="2020-11" db="EMBL/GenBank/DDBJ databases">
        <title>Actinomyces sp. ZJ750.</title>
        <authorList>
            <person name="Zhou J."/>
        </authorList>
    </citation>
    <scope>NUCLEOTIDE SEQUENCE [LARGE SCALE GENOMIC DNA]</scope>
    <source>
        <strain evidence="4 5">ZJ750</strain>
    </source>
</reference>
<name>A0A7T0LIR2_9ACTO</name>
<keyword evidence="5" id="KW-1185">Reference proteome</keyword>
<dbReference type="EMBL" id="CP063989">
    <property type="protein sequence ID" value="QPL04501.1"/>
    <property type="molecule type" value="Genomic_DNA"/>
</dbReference>
<feature type="compositionally biased region" description="Low complexity" evidence="1">
    <location>
        <begin position="1"/>
        <end position="31"/>
    </location>
</feature>
<sequence length="116" mass="12016">MSTYDPGQYPTGQPTPQYPQGQGAPTGQPMGYVGQQSTEKNNLGAWALGLGIAALACCGLFTGIPAIILGIMGVQAANQGRASNKGLAIAGIVLGVLSIIWTFVVFNLGLYDQFLQ</sequence>
<protein>
    <submittedName>
        <fullName evidence="4">DUF4190 domain-containing protein</fullName>
    </submittedName>
</protein>
<keyword evidence="2" id="KW-0812">Transmembrane</keyword>
<evidence type="ECO:0000256" key="1">
    <source>
        <dbReference type="SAM" id="MobiDB-lite"/>
    </source>
</evidence>
<dbReference type="Pfam" id="PF13828">
    <property type="entry name" value="DUF4190"/>
    <property type="match status" value="1"/>
</dbReference>
<dbReference type="RefSeq" id="WP_166854906.1">
    <property type="nucleotide sequence ID" value="NZ_CP063989.1"/>
</dbReference>
<dbReference type="Proteomes" id="UP000594637">
    <property type="component" value="Chromosome"/>
</dbReference>
<accession>A0A7T0LIR2</accession>
<keyword evidence="2" id="KW-1133">Transmembrane helix</keyword>
<feature type="domain" description="DUF4190" evidence="3">
    <location>
        <begin position="44"/>
        <end position="104"/>
    </location>
</feature>
<evidence type="ECO:0000256" key="2">
    <source>
        <dbReference type="SAM" id="Phobius"/>
    </source>
</evidence>
<organism evidence="4 5">
    <name type="scientific">Actinomyces respiraculi</name>
    <dbReference type="NCBI Taxonomy" id="2744574"/>
    <lineage>
        <taxon>Bacteria</taxon>
        <taxon>Bacillati</taxon>
        <taxon>Actinomycetota</taxon>
        <taxon>Actinomycetes</taxon>
        <taxon>Actinomycetales</taxon>
        <taxon>Actinomycetaceae</taxon>
        <taxon>Actinomyces</taxon>
    </lineage>
</organism>
<feature type="transmembrane region" description="Helical" evidence="2">
    <location>
        <begin position="46"/>
        <end position="74"/>
    </location>
</feature>
<dbReference type="KEGG" id="arep:ID810_06685"/>